<dbReference type="GO" id="GO:0003723">
    <property type="term" value="F:RNA binding"/>
    <property type="evidence" value="ECO:0007669"/>
    <property type="project" value="InterPro"/>
</dbReference>
<name>A0A5W5KQD1_SALOR</name>
<organism evidence="3">
    <name type="scientific">Salmonella ordonez</name>
    <dbReference type="NCBI Taxonomy" id="612"/>
    <lineage>
        <taxon>Bacteria</taxon>
        <taxon>Pseudomonadati</taxon>
        <taxon>Pseudomonadota</taxon>
        <taxon>Gammaproteobacteria</taxon>
        <taxon>Enterobacterales</taxon>
        <taxon>Enterobacteriaceae</taxon>
        <taxon>Salmonella</taxon>
    </lineage>
</organism>
<evidence type="ECO:0000313" key="3">
    <source>
        <dbReference type="EMBL" id="EBU8752352.1"/>
    </source>
</evidence>
<dbReference type="InterPro" id="IPR000026">
    <property type="entry name" value="N1-like"/>
</dbReference>
<dbReference type="GO" id="GO:0016787">
    <property type="term" value="F:hydrolase activity"/>
    <property type="evidence" value="ECO:0007669"/>
    <property type="project" value="UniProtKB-KW"/>
</dbReference>
<dbReference type="Pfam" id="PF00545">
    <property type="entry name" value="Ribonuclease"/>
    <property type="match status" value="1"/>
</dbReference>
<evidence type="ECO:0000256" key="1">
    <source>
        <dbReference type="ARBA" id="ARBA00022722"/>
    </source>
</evidence>
<proteinExistence type="predicted"/>
<dbReference type="AlphaFoldDB" id="A0A5W5KQD1"/>
<evidence type="ECO:0000256" key="2">
    <source>
        <dbReference type="ARBA" id="ARBA00022801"/>
    </source>
</evidence>
<keyword evidence="2" id="KW-0378">Hydrolase</keyword>
<protein>
    <submittedName>
        <fullName evidence="3">Type IV secretion protein Rhs</fullName>
    </submittedName>
</protein>
<dbReference type="SUPFAM" id="SSF53933">
    <property type="entry name" value="Microbial ribonucleases"/>
    <property type="match status" value="1"/>
</dbReference>
<sequence>GINLYAYAPNPLSWIDPLGLKCSHSAKNPKEFHSAIIDKWGHKMSPAEMREVQKTIDNIKLNRPAYPRDGIPFENNFKISPDSQRLNTGSGPYREWTVKTPGVGNRGARRIVVDTKTGQAYYSHDHYDSFIEIDLGGWK</sequence>
<dbReference type="InterPro" id="IPR016191">
    <property type="entry name" value="Ribonuclease/ribotoxin"/>
</dbReference>
<comment type="caution">
    <text evidence="3">The sequence shown here is derived from an EMBL/GenBank/DDBJ whole genome shotgun (WGS) entry which is preliminary data.</text>
</comment>
<feature type="non-terminal residue" evidence="3">
    <location>
        <position position="1"/>
    </location>
</feature>
<dbReference type="Gene3D" id="3.10.450.30">
    <property type="entry name" value="Microbial ribonucleases"/>
    <property type="match status" value="1"/>
</dbReference>
<reference evidence="3" key="1">
    <citation type="submission" date="2018-05" db="EMBL/GenBank/DDBJ databases">
        <authorList>
            <person name="Ashton P.M."/>
            <person name="Dallman T."/>
            <person name="Nair S."/>
            <person name="De Pinna E."/>
            <person name="Peters T."/>
            <person name="Grant K."/>
        </authorList>
    </citation>
    <scope>NUCLEOTIDE SEQUENCE</scope>
    <source>
        <strain evidence="3">163165</strain>
    </source>
</reference>
<gene>
    <name evidence="3" type="ORF">DL145_24215</name>
</gene>
<dbReference type="GO" id="GO:0004521">
    <property type="term" value="F:RNA endonuclease activity"/>
    <property type="evidence" value="ECO:0007669"/>
    <property type="project" value="InterPro"/>
</dbReference>
<keyword evidence="1" id="KW-0540">Nuclease</keyword>
<dbReference type="EMBL" id="AAHDMB010000057">
    <property type="protein sequence ID" value="EBU8752352.1"/>
    <property type="molecule type" value="Genomic_DNA"/>
</dbReference>
<accession>A0A5W5KQD1</accession>